<comment type="caution">
    <text evidence="1">The sequence shown here is derived from an EMBL/GenBank/DDBJ whole genome shotgun (WGS) entry which is preliminary data.</text>
</comment>
<sequence length="285" mass="31919">MTLMQSLICYLALHLRPATDSDALCLAVDMSLHKRVDPSKAAEKGWFFQRHCQEIAIAGKTLKELPACRSLGETVWDYLEPNFHFSAKKSICHYSLGGRRSWYCGDSIDFSRKEVVFNPHSGASFKYKEARNVVLPKVILATRASKLLNQEYIDVFPDDFLILPTHKVINFAIELKPDTVLISRAPYKMASAKLKKLVTTLVLIVPDGSGSFVIYSDASKKGQDYDCEILYHPSNADVVADALSMKVSYSATLITEQVSLHRDFEIIEIAVSVEEVTLQLAQLLV</sequence>
<accession>A0A5D3DW57</accession>
<organism evidence="1 2">
    <name type="scientific">Cucumis melo var. makuwa</name>
    <name type="common">Oriental melon</name>
    <dbReference type="NCBI Taxonomy" id="1194695"/>
    <lineage>
        <taxon>Eukaryota</taxon>
        <taxon>Viridiplantae</taxon>
        <taxon>Streptophyta</taxon>
        <taxon>Embryophyta</taxon>
        <taxon>Tracheophyta</taxon>
        <taxon>Spermatophyta</taxon>
        <taxon>Magnoliopsida</taxon>
        <taxon>eudicotyledons</taxon>
        <taxon>Gunneridae</taxon>
        <taxon>Pentapetalae</taxon>
        <taxon>rosids</taxon>
        <taxon>fabids</taxon>
        <taxon>Cucurbitales</taxon>
        <taxon>Cucurbitaceae</taxon>
        <taxon>Benincaseae</taxon>
        <taxon>Cucumis</taxon>
    </lineage>
</organism>
<name>A0A5D3DW57_CUCMM</name>
<gene>
    <name evidence="1" type="ORF">E5676_scaffold225G00940</name>
</gene>
<evidence type="ECO:0000313" key="2">
    <source>
        <dbReference type="Proteomes" id="UP000321947"/>
    </source>
</evidence>
<dbReference type="GO" id="GO:0008233">
    <property type="term" value="F:peptidase activity"/>
    <property type="evidence" value="ECO:0007669"/>
    <property type="project" value="UniProtKB-KW"/>
</dbReference>
<keyword evidence="1" id="KW-0645">Protease</keyword>
<proteinExistence type="predicted"/>
<dbReference type="GO" id="GO:0006508">
    <property type="term" value="P:proteolysis"/>
    <property type="evidence" value="ECO:0007669"/>
    <property type="project" value="UniProtKB-KW"/>
</dbReference>
<dbReference type="AlphaFoldDB" id="A0A5D3DW57"/>
<keyword evidence="1" id="KW-0378">Hydrolase</keyword>
<dbReference type="EMBL" id="SSTD01002571">
    <property type="protein sequence ID" value="TYK27742.1"/>
    <property type="molecule type" value="Genomic_DNA"/>
</dbReference>
<evidence type="ECO:0000313" key="1">
    <source>
        <dbReference type="EMBL" id="TYK27742.1"/>
    </source>
</evidence>
<protein>
    <submittedName>
        <fullName evidence="1">Gag protease polyprotein</fullName>
    </submittedName>
</protein>
<reference evidence="1 2" key="1">
    <citation type="submission" date="2019-08" db="EMBL/GenBank/DDBJ databases">
        <title>Draft genome sequences of two oriental melons (Cucumis melo L. var makuwa).</title>
        <authorList>
            <person name="Kwon S.-Y."/>
        </authorList>
    </citation>
    <scope>NUCLEOTIDE SEQUENCE [LARGE SCALE GENOMIC DNA]</scope>
    <source>
        <strain evidence="2">cv. Chang Bougi</strain>
        <tissue evidence="1">Leaf</tissue>
    </source>
</reference>
<dbReference type="Proteomes" id="UP000321947">
    <property type="component" value="Unassembled WGS sequence"/>
</dbReference>